<feature type="transmembrane region" description="Helical" evidence="16">
    <location>
        <begin position="834"/>
        <end position="858"/>
    </location>
</feature>
<evidence type="ECO:0000256" key="4">
    <source>
        <dbReference type="ARBA" id="ARBA00022692"/>
    </source>
</evidence>
<gene>
    <name evidence="17" type="ORF">L798_01622</name>
</gene>
<comment type="subcellular location">
    <subcellularLocation>
        <location evidence="1">Membrane</location>
        <topology evidence="1">Multi-pass membrane protein</topology>
    </subcellularLocation>
</comment>
<feature type="transmembrane region" description="Helical" evidence="16">
    <location>
        <begin position="1001"/>
        <end position="1025"/>
    </location>
</feature>
<feature type="transmembrane region" description="Helical" evidence="16">
    <location>
        <begin position="870"/>
        <end position="892"/>
    </location>
</feature>
<feature type="transmembrane region" description="Helical" evidence="16">
    <location>
        <begin position="618"/>
        <end position="637"/>
    </location>
</feature>
<keyword evidence="11" id="KW-0325">Glycoprotein</keyword>
<protein>
    <recommendedName>
        <fullName evidence="15">Transporter</fullName>
    </recommendedName>
</protein>
<evidence type="ECO:0000256" key="1">
    <source>
        <dbReference type="ARBA" id="ARBA00004141"/>
    </source>
</evidence>
<evidence type="ECO:0000256" key="12">
    <source>
        <dbReference type="ARBA" id="ARBA00023201"/>
    </source>
</evidence>
<feature type="transmembrane region" description="Helical" evidence="16">
    <location>
        <begin position="415"/>
        <end position="439"/>
    </location>
</feature>
<keyword evidence="9" id="KW-0406">Ion transport</keyword>
<feature type="non-terminal residue" evidence="17">
    <location>
        <position position="1"/>
    </location>
</feature>
<dbReference type="Pfam" id="PF00209">
    <property type="entry name" value="SNF"/>
    <property type="match status" value="2"/>
</dbReference>
<evidence type="ECO:0000256" key="10">
    <source>
        <dbReference type="ARBA" id="ARBA00023136"/>
    </source>
</evidence>
<dbReference type="InParanoid" id="A0A067RFW9"/>
<evidence type="ECO:0000256" key="16">
    <source>
        <dbReference type="SAM" id="Phobius"/>
    </source>
</evidence>
<feature type="transmembrane region" description="Helical" evidence="16">
    <location>
        <begin position="7"/>
        <end position="26"/>
    </location>
</feature>
<evidence type="ECO:0000256" key="11">
    <source>
        <dbReference type="ARBA" id="ARBA00023180"/>
    </source>
</evidence>
<keyword evidence="10 16" id="KW-0472">Membrane</keyword>
<evidence type="ECO:0000256" key="14">
    <source>
        <dbReference type="PIRSR" id="PIRSR600175-1"/>
    </source>
</evidence>
<dbReference type="InterPro" id="IPR000175">
    <property type="entry name" value="Na/ntran_symport"/>
</dbReference>
<name>A0A067RFW9_ZOONE</name>
<feature type="transmembrane region" description="Helical" evidence="16">
    <location>
        <begin position="346"/>
        <end position="371"/>
    </location>
</feature>
<feature type="transmembrane region" description="Helical" evidence="16">
    <location>
        <begin position="383"/>
        <end position="403"/>
    </location>
</feature>
<dbReference type="OMA" id="CANEWNT"/>
<feature type="transmembrane region" description="Helical" evidence="16">
    <location>
        <begin position="89"/>
        <end position="110"/>
    </location>
</feature>
<feature type="transmembrane region" description="Helical" evidence="16">
    <location>
        <begin position="932"/>
        <end position="957"/>
    </location>
</feature>
<dbReference type="GO" id="GO:0005886">
    <property type="term" value="C:plasma membrane"/>
    <property type="evidence" value="ECO:0007669"/>
    <property type="project" value="TreeGrafter"/>
</dbReference>
<dbReference type="InterPro" id="IPR037272">
    <property type="entry name" value="SNS_sf"/>
</dbReference>
<feature type="transmembrane region" description="Helical" evidence="16">
    <location>
        <begin position="500"/>
        <end position="519"/>
    </location>
</feature>
<feature type="transmembrane region" description="Helical" evidence="16">
    <location>
        <begin position="792"/>
        <end position="822"/>
    </location>
</feature>
<keyword evidence="8 14" id="KW-0915">Sodium</keyword>
<proteinExistence type="inferred from homology"/>
<dbReference type="AlphaFoldDB" id="A0A067RFW9"/>
<accession>A0A067RFW9</accession>
<evidence type="ECO:0000256" key="7">
    <source>
        <dbReference type="ARBA" id="ARBA00022989"/>
    </source>
</evidence>
<evidence type="ECO:0000256" key="9">
    <source>
        <dbReference type="ARBA" id="ARBA00023065"/>
    </source>
</evidence>
<organism evidence="17 18">
    <name type="scientific">Zootermopsis nevadensis</name>
    <name type="common">Dampwood termite</name>
    <dbReference type="NCBI Taxonomy" id="136037"/>
    <lineage>
        <taxon>Eukaryota</taxon>
        <taxon>Metazoa</taxon>
        <taxon>Ecdysozoa</taxon>
        <taxon>Arthropoda</taxon>
        <taxon>Hexapoda</taxon>
        <taxon>Insecta</taxon>
        <taxon>Pterygota</taxon>
        <taxon>Neoptera</taxon>
        <taxon>Polyneoptera</taxon>
        <taxon>Dictyoptera</taxon>
        <taxon>Blattodea</taxon>
        <taxon>Blattoidea</taxon>
        <taxon>Termitoidae</taxon>
        <taxon>Termopsidae</taxon>
        <taxon>Zootermopsis</taxon>
    </lineage>
</organism>
<dbReference type="GO" id="GO:0089718">
    <property type="term" value="P:amino acid import across plasma membrane"/>
    <property type="evidence" value="ECO:0007669"/>
    <property type="project" value="TreeGrafter"/>
</dbReference>
<keyword evidence="6" id="KW-0029">Amino-acid transport</keyword>
<dbReference type="GO" id="GO:0005283">
    <property type="term" value="F:amino acid:sodium symporter activity"/>
    <property type="evidence" value="ECO:0007669"/>
    <property type="project" value="TreeGrafter"/>
</dbReference>
<feature type="transmembrane region" description="Helical" evidence="16">
    <location>
        <begin position="460"/>
        <end position="480"/>
    </location>
</feature>
<feature type="transmembrane region" description="Helical" evidence="16">
    <location>
        <begin position="206"/>
        <end position="228"/>
    </location>
</feature>
<keyword evidence="5 15" id="KW-0769">Symport</keyword>
<feature type="transmembrane region" description="Helical" evidence="16">
    <location>
        <begin position="969"/>
        <end position="989"/>
    </location>
</feature>
<keyword evidence="4 15" id="KW-0812">Transmembrane</keyword>
<feature type="transmembrane region" description="Helical" evidence="16">
    <location>
        <begin position="248"/>
        <end position="272"/>
    </location>
</feature>
<dbReference type="PANTHER" id="PTHR11616">
    <property type="entry name" value="SODIUM/CHLORIDE DEPENDENT TRANSPORTER"/>
    <property type="match status" value="1"/>
</dbReference>
<keyword evidence="7 16" id="KW-1133">Transmembrane helix</keyword>
<evidence type="ECO:0000313" key="17">
    <source>
        <dbReference type="EMBL" id="KDR22766.1"/>
    </source>
</evidence>
<keyword evidence="18" id="KW-1185">Reference proteome</keyword>
<dbReference type="PRINTS" id="PR00176">
    <property type="entry name" value="NANEUSMPORT"/>
</dbReference>
<dbReference type="SUPFAM" id="SSF161070">
    <property type="entry name" value="SNF-like"/>
    <property type="match status" value="2"/>
</dbReference>
<evidence type="ECO:0000256" key="6">
    <source>
        <dbReference type="ARBA" id="ARBA00022970"/>
    </source>
</evidence>
<dbReference type="FunCoup" id="A0A067RFW9">
    <property type="interactions" value="15"/>
</dbReference>
<dbReference type="GO" id="GO:0046872">
    <property type="term" value="F:metal ion binding"/>
    <property type="evidence" value="ECO:0007669"/>
    <property type="project" value="UniProtKB-KW"/>
</dbReference>
<evidence type="ECO:0000256" key="2">
    <source>
        <dbReference type="ARBA" id="ARBA00006459"/>
    </source>
</evidence>
<dbReference type="eggNOG" id="KOG3660">
    <property type="taxonomic scope" value="Eukaryota"/>
</dbReference>
<keyword evidence="14" id="KW-0479">Metal-binding</keyword>
<dbReference type="GO" id="GO:0015179">
    <property type="term" value="F:L-amino acid transmembrane transporter activity"/>
    <property type="evidence" value="ECO:0007669"/>
    <property type="project" value="TreeGrafter"/>
</dbReference>
<feature type="transmembrane region" description="Helical" evidence="16">
    <location>
        <begin position="284"/>
        <end position="306"/>
    </location>
</feature>
<feature type="transmembrane region" description="Helical" evidence="16">
    <location>
        <begin position="176"/>
        <end position="194"/>
    </location>
</feature>
<evidence type="ECO:0000313" key="18">
    <source>
        <dbReference type="Proteomes" id="UP000027135"/>
    </source>
</evidence>
<keyword evidence="3 15" id="KW-0813">Transport</keyword>
<feature type="transmembrane region" description="Helical" evidence="16">
    <location>
        <begin position="32"/>
        <end position="51"/>
    </location>
</feature>
<feature type="binding site" evidence="14">
    <location>
        <position position="362"/>
    </location>
    <ligand>
        <name>Na(+)</name>
        <dbReference type="ChEBI" id="CHEBI:29101"/>
        <label>1</label>
    </ligand>
</feature>
<evidence type="ECO:0000256" key="3">
    <source>
        <dbReference type="ARBA" id="ARBA00022448"/>
    </source>
</evidence>
<feature type="transmembrane region" description="Helical" evidence="16">
    <location>
        <begin position="675"/>
        <end position="696"/>
    </location>
</feature>
<dbReference type="Proteomes" id="UP000027135">
    <property type="component" value="Unassembled WGS sequence"/>
</dbReference>
<comment type="similarity">
    <text evidence="2 15">Belongs to the sodium:neurotransmitter symporter (SNF) (TC 2.A.22) family.</text>
</comment>
<dbReference type="PANTHER" id="PTHR11616:SF321">
    <property type="entry name" value="SODIUM-DEPENDENT NUTRIENT AMINO ACID TRANSPORTER 1-RELATED"/>
    <property type="match status" value="1"/>
</dbReference>
<feature type="transmembrane region" description="Helical" evidence="16">
    <location>
        <begin position="762"/>
        <end position="780"/>
    </location>
</feature>
<sequence>ERQQWSHGVEFLMSCIAMSVGLGNIWRFPYTAFRNGGGAFLIPYIVVLFLIGKPLYYIEMSIGQFVSGGPIKAWSLSPALKGIGYGQTFATVLVLSYYCSLMALTAFYFVNSFAADLPWSTCAEEWDMCFDSKKTEDSVNASTNYTDRKSSSELYFYKYVLNEPDSIEDGIGIPDWRLTLCLLFSWITVFLVIIRGVKSSGKAAYFLALFPYVIMIALLVRGATLPGAGKGILFFIEPQWEELLNPQVWYNAVTQAFFSLNICFGTLIMYSSYNEFNHNVYRDAMIVTTLDTCTSLLAGCTIFSILGNLMYELGTDDIQSVVQGGTGLAFVSYPDAITKFDVVPQLFAVLFFLMLYTLGVGSAVALVGAVNTIICDSFPSVKYWVVATSSCIFGFLVGLVYVTPGGQYVLTLVDFYGANFTVFILGTIEMIGIAWVYGVDNLAEDLEFMLGKKLGIYWRLCWGFITPVLMLVILVYSIAIMQPETYHDEPFPTSAYGAGWFLLAFGVLQLPLWGLFVIFKKRDGSLLEAIKSAFQHSELWRPMNNKTYKEWKEFKETRRRELELIMRDETLWQKVVQNSKEVSDGPERQQWSNGVEFLMSCIAMSVGLGNVWRFPFTAFRNGGGAFLIPYIVVLLLIGKPLYYMEMSIGQFISGGPVKAWAVSPALKGLGFGQMFCTALVLTYYCSLMALTVFYFLQSFASDLPWSTCDKEWDMCIDSKKGDYNNSGTANVTGYKSSSELYFYKYVLNEPDSIEDGVGAPDWRLTLCLLFSWITIFLVIVRGVKSSGKAAYFLALFPYVVMITLLIRGATLPGAIDGILFFITPQWDKLLDPIVWYSAVTQAFFSLGICFGPIIMYSSYNDFRHNVYRDAMIVTTLDTFTSLLAGCTIFSILGNLMYELKINDIEKVVQGGTGLAFVSYPDAIAKFDVVPQFFSVVFFLMLYTLGIGSAVALAAAVVSVICDQFPHFKYWMVTLAICIFGFLVGLVYITPGGQYILTLVDFYGTNFTVFILGTIEVIGIAWIYGVDNFCNDVEFMVGRKLSAYWRLSWGIITPVLMIAILVYAIAIMKPETYQDKFFPTSAYGK</sequence>
<comment type="function">
    <text evidence="13">Unusual broad substrate spectrum amino acid:sodium cotransporter that promotes absorption of the D isomers of essential amino acids. Neutral amino acids are the preferred substrates, especially methionine and phenylalanine.</text>
</comment>
<evidence type="ECO:0000256" key="15">
    <source>
        <dbReference type="RuleBase" id="RU003732"/>
    </source>
</evidence>
<feature type="binding site" evidence="14">
    <location>
        <position position="358"/>
    </location>
    <ligand>
        <name>Na(+)</name>
        <dbReference type="ChEBI" id="CHEBI:29101"/>
        <label>1</label>
    </ligand>
</feature>
<feature type="transmembrane region" description="Helical" evidence="16">
    <location>
        <begin position="1046"/>
        <end position="1067"/>
    </location>
</feature>
<feature type="binding site" evidence="14">
    <location>
        <position position="24"/>
    </location>
    <ligand>
        <name>Na(+)</name>
        <dbReference type="ChEBI" id="CHEBI:29101"/>
        <label>1</label>
    </ligand>
</feature>
<feature type="binding site" evidence="14">
    <location>
        <position position="259"/>
    </location>
    <ligand>
        <name>Na(+)</name>
        <dbReference type="ChEBI" id="CHEBI:29101"/>
        <label>1</label>
    </ligand>
</feature>
<dbReference type="PROSITE" id="PS50267">
    <property type="entry name" value="NA_NEUROTRAN_SYMP_3"/>
    <property type="match status" value="2"/>
</dbReference>
<feature type="binding site" evidence="14">
    <location>
        <position position="20"/>
    </location>
    <ligand>
        <name>Na(+)</name>
        <dbReference type="ChEBI" id="CHEBI:29101"/>
        <label>1</label>
    </ligand>
</feature>
<evidence type="ECO:0000256" key="8">
    <source>
        <dbReference type="ARBA" id="ARBA00023053"/>
    </source>
</evidence>
<dbReference type="EMBL" id="KK852489">
    <property type="protein sequence ID" value="KDR22766.1"/>
    <property type="molecule type" value="Genomic_DNA"/>
</dbReference>
<evidence type="ECO:0000256" key="13">
    <source>
        <dbReference type="ARBA" id="ARBA00037785"/>
    </source>
</evidence>
<dbReference type="CDD" id="cd10324">
    <property type="entry name" value="SLC6sbd"/>
    <property type="match status" value="2"/>
</dbReference>
<keyword evidence="12" id="KW-0739">Sodium transport</keyword>
<reference evidence="17 18" key="1">
    <citation type="journal article" date="2014" name="Nat. Commun.">
        <title>Molecular traces of alternative social organization in a termite genome.</title>
        <authorList>
            <person name="Terrapon N."/>
            <person name="Li C."/>
            <person name="Robertson H.M."/>
            <person name="Ji L."/>
            <person name="Meng X."/>
            <person name="Booth W."/>
            <person name="Chen Z."/>
            <person name="Childers C.P."/>
            <person name="Glastad K.M."/>
            <person name="Gokhale K."/>
            <person name="Gowin J."/>
            <person name="Gronenberg W."/>
            <person name="Hermansen R.A."/>
            <person name="Hu H."/>
            <person name="Hunt B.G."/>
            <person name="Huylmans A.K."/>
            <person name="Khalil S.M."/>
            <person name="Mitchell R.D."/>
            <person name="Munoz-Torres M.C."/>
            <person name="Mustard J.A."/>
            <person name="Pan H."/>
            <person name="Reese J.T."/>
            <person name="Scharf M.E."/>
            <person name="Sun F."/>
            <person name="Vogel H."/>
            <person name="Xiao J."/>
            <person name="Yang W."/>
            <person name="Yang Z."/>
            <person name="Yang Z."/>
            <person name="Zhou J."/>
            <person name="Zhu J."/>
            <person name="Brent C.S."/>
            <person name="Elsik C.G."/>
            <person name="Goodisman M.A."/>
            <person name="Liberles D.A."/>
            <person name="Roe R.M."/>
            <person name="Vargo E.L."/>
            <person name="Vilcinskas A."/>
            <person name="Wang J."/>
            <person name="Bornberg-Bauer E."/>
            <person name="Korb J."/>
            <person name="Zhang G."/>
            <person name="Liebig J."/>
        </authorList>
    </citation>
    <scope>NUCLEOTIDE SEQUENCE [LARGE SCALE GENOMIC DNA]</scope>
    <source>
        <tissue evidence="17">Whole organism</tissue>
    </source>
</reference>
<dbReference type="PROSITE" id="PS00610">
    <property type="entry name" value="NA_NEUROTRAN_SYMP_1"/>
    <property type="match status" value="2"/>
</dbReference>
<evidence type="ECO:0000256" key="5">
    <source>
        <dbReference type="ARBA" id="ARBA00022847"/>
    </source>
</evidence>